<dbReference type="GO" id="GO:0003755">
    <property type="term" value="F:peptidyl-prolyl cis-trans isomerase activity"/>
    <property type="evidence" value="ECO:0007669"/>
    <property type="project" value="UniProtKB-KW"/>
</dbReference>
<feature type="signal peptide" evidence="4">
    <location>
        <begin position="1"/>
        <end position="25"/>
    </location>
</feature>
<organism evidence="6 7">
    <name type="scientific">Haloferula rosea</name>
    <dbReference type="NCBI Taxonomy" id="490093"/>
    <lineage>
        <taxon>Bacteria</taxon>
        <taxon>Pseudomonadati</taxon>
        <taxon>Verrucomicrobiota</taxon>
        <taxon>Verrucomicrobiia</taxon>
        <taxon>Verrucomicrobiales</taxon>
        <taxon>Verrucomicrobiaceae</taxon>
        <taxon>Haloferula</taxon>
    </lineage>
</organism>
<keyword evidence="3 6" id="KW-0413">Isomerase</keyword>
<sequence>MSHLRRITACAFVALSSTLHSQIHADIQISQGGNPIGTVRARLDYDKAPRTCANFIGLATGERAWIDVETNEVMVDTPYYDGRIFHRLVHNFVIQGGSSDGSGFTGSGCNIQDEFHPDLRHSGRYMLSMAKSSFPGTGNSQFFITLTATPFLDDKHSVFGEIIAGRDIIDGFTNSSIYPTDGSDKPITPITMDSVTISGPSLAGFDLHDPALELHTIRAVNPIPSRNSAASTFVVTFNRQAKHDYIYSYSFDLASWTAFRNILSADTFPGYTFTTTGLTANRFFTRLAVVDYSALENPEPAVLGTGSTITFTTRSGSSLTLAPDGAGGGTWTDSDGDSGAMTSFSVTDLAPQTGDFISSASQAFYLPLLRINFALDGSGGPANRTTHQLNLDFRSPLAGWSDGQGWNSIPQIDGVNFLHAFSITPAP</sequence>
<keyword evidence="2" id="KW-0697">Rotamase</keyword>
<feature type="chain" id="PRO_5037197363" description="peptidylprolyl isomerase" evidence="4">
    <location>
        <begin position="26"/>
        <end position="427"/>
    </location>
</feature>
<keyword evidence="4" id="KW-0732">Signal</keyword>
<protein>
    <recommendedName>
        <fullName evidence="1">peptidylprolyl isomerase</fullName>
        <ecNumber evidence="1">5.2.1.8</ecNumber>
    </recommendedName>
</protein>
<dbReference type="PANTHER" id="PTHR45625:SF4">
    <property type="entry name" value="PEPTIDYLPROLYL ISOMERASE DOMAIN AND WD REPEAT-CONTAINING PROTEIN 1"/>
    <property type="match status" value="1"/>
</dbReference>
<evidence type="ECO:0000313" key="7">
    <source>
        <dbReference type="Proteomes" id="UP000658278"/>
    </source>
</evidence>
<name>A0A934VB44_9BACT</name>
<dbReference type="PANTHER" id="PTHR45625">
    <property type="entry name" value="PEPTIDYL-PROLYL CIS-TRANS ISOMERASE-RELATED"/>
    <property type="match status" value="1"/>
</dbReference>
<dbReference type="InterPro" id="IPR029000">
    <property type="entry name" value="Cyclophilin-like_dom_sf"/>
</dbReference>
<proteinExistence type="predicted"/>
<evidence type="ECO:0000256" key="1">
    <source>
        <dbReference type="ARBA" id="ARBA00013194"/>
    </source>
</evidence>
<dbReference type="PRINTS" id="PR00153">
    <property type="entry name" value="CSAPPISMRASE"/>
</dbReference>
<dbReference type="Proteomes" id="UP000658278">
    <property type="component" value="Unassembled WGS sequence"/>
</dbReference>
<dbReference type="CDD" id="cd00317">
    <property type="entry name" value="cyclophilin"/>
    <property type="match status" value="1"/>
</dbReference>
<keyword evidence="7" id="KW-1185">Reference proteome</keyword>
<dbReference type="PROSITE" id="PS50072">
    <property type="entry name" value="CSA_PPIASE_2"/>
    <property type="match status" value="1"/>
</dbReference>
<dbReference type="SUPFAM" id="SSF50891">
    <property type="entry name" value="Cyclophilin-like"/>
    <property type="match status" value="1"/>
</dbReference>
<dbReference type="InterPro" id="IPR044666">
    <property type="entry name" value="Cyclophilin_A-like"/>
</dbReference>
<dbReference type="AlphaFoldDB" id="A0A934VB44"/>
<evidence type="ECO:0000259" key="5">
    <source>
        <dbReference type="PROSITE" id="PS50072"/>
    </source>
</evidence>
<feature type="domain" description="PPIase cyclophilin-type" evidence="5">
    <location>
        <begin position="26"/>
        <end position="197"/>
    </location>
</feature>
<evidence type="ECO:0000256" key="4">
    <source>
        <dbReference type="SAM" id="SignalP"/>
    </source>
</evidence>
<dbReference type="EMBL" id="JAENII010000005">
    <property type="protein sequence ID" value="MBK1826998.1"/>
    <property type="molecule type" value="Genomic_DNA"/>
</dbReference>
<dbReference type="Gene3D" id="2.40.100.10">
    <property type="entry name" value="Cyclophilin-like"/>
    <property type="match status" value="1"/>
</dbReference>
<reference evidence="6" key="1">
    <citation type="submission" date="2021-01" db="EMBL/GenBank/DDBJ databases">
        <title>Modified the classification status of verrucomicrobia.</title>
        <authorList>
            <person name="Feng X."/>
        </authorList>
    </citation>
    <scope>NUCLEOTIDE SEQUENCE</scope>
    <source>
        <strain evidence="6">KCTC 22201</strain>
    </source>
</reference>
<evidence type="ECO:0000313" key="6">
    <source>
        <dbReference type="EMBL" id="MBK1826998.1"/>
    </source>
</evidence>
<dbReference type="EC" id="5.2.1.8" evidence="1"/>
<evidence type="ECO:0000256" key="3">
    <source>
        <dbReference type="ARBA" id="ARBA00023235"/>
    </source>
</evidence>
<dbReference type="Pfam" id="PF00160">
    <property type="entry name" value="Pro_isomerase"/>
    <property type="match status" value="1"/>
</dbReference>
<gene>
    <name evidence="6" type="ORF">JIN81_08205</name>
</gene>
<dbReference type="RefSeq" id="WP_200278447.1">
    <property type="nucleotide sequence ID" value="NZ_JAENII010000005.1"/>
</dbReference>
<evidence type="ECO:0000256" key="2">
    <source>
        <dbReference type="ARBA" id="ARBA00023110"/>
    </source>
</evidence>
<dbReference type="InterPro" id="IPR002130">
    <property type="entry name" value="Cyclophilin-type_PPIase_dom"/>
</dbReference>
<accession>A0A934VB44</accession>
<comment type="caution">
    <text evidence="6">The sequence shown here is derived from an EMBL/GenBank/DDBJ whole genome shotgun (WGS) entry which is preliminary data.</text>
</comment>